<feature type="domain" description="Histidine kinase" evidence="10">
    <location>
        <begin position="261"/>
        <end position="477"/>
    </location>
</feature>
<dbReference type="SMART" id="SM00304">
    <property type="entry name" value="HAMP"/>
    <property type="match status" value="1"/>
</dbReference>
<accession>A0A1I0V3P2</accession>
<proteinExistence type="predicted"/>
<dbReference type="CDD" id="cd06225">
    <property type="entry name" value="HAMP"/>
    <property type="match status" value="1"/>
</dbReference>
<dbReference type="InterPro" id="IPR036097">
    <property type="entry name" value="HisK_dim/P_sf"/>
</dbReference>
<dbReference type="Gene3D" id="3.30.565.10">
    <property type="entry name" value="Histidine kinase-like ATPase, C-terminal domain"/>
    <property type="match status" value="1"/>
</dbReference>
<evidence type="ECO:0000256" key="4">
    <source>
        <dbReference type="ARBA" id="ARBA00022553"/>
    </source>
</evidence>
<dbReference type="InterPro" id="IPR005467">
    <property type="entry name" value="His_kinase_dom"/>
</dbReference>
<dbReference type="EC" id="2.7.13.3" evidence="3"/>
<dbReference type="SUPFAM" id="SSF47384">
    <property type="entry name" value="Homodimeric domain of signal transducing histidine kinase"/>
    <property type="match status" value="1"/>
</dbReference>
<feature type="coiled-coil region" evidence="8">
    <location>
        <begin position="220"/>
        <end position="251"/>
    </location>
</feature>
<keyword evidence="8" id="KW-0175">Coiled coil</keyword>
<dbReference type="SUPFAM" id="SSF55874">
    <property type="entry name" value="ATPase domain of HSP90 chaperone/DNA topoisomerase II/histidine kinase"/>
    <property type="match status" value="1"/>
</dbReference>
<keyword evidence="7" id="KW-0902">Two-component regulatory system</keyword>
<evidence type="ECO:0000256" key="3">
    <source>
        <dbReference type="ARBA" id="ARBA00012438"/>
    </source>
</evidence>
<sequence length="477" mass="54228">MVLSFMVILFFAIILCTVVNSAFLEKYYIYVKEDKLVSSYEKVVRIVSNGDISDSEYDDDVDEICTSGNLSMLVVSSSMNVIRTSAANTKSLIGQFTYTLKAYYANGQSDKEYFVAKIKDANSGVEYLILFSTISEDTYLFLSSPIQSIRESVQLSNKFLKYTCLVALILSGILIIIISRKITTPILEITEISKRMTKLDFEAKYTSGGKNEISILGENINKLSETLETTISELKTANNELERDIEKKEKIDSMRKEFLSNVSHELKTPIALIQGYAEGLKECVNNDDESKDFYCDVIMDEAGKMNNMVRKLLTLNQLEFGNDVVSMERFDIIELIKGVIMSTEILRRDNGIELIFNEKEPIYVWADEFKTEEVVTNFLSNAINHAKYQKVIEIKAIVKEDGVRISVFNTGDNIPKEDLDRIWDKFYKVDKARTREYGGSGIGLSIVKAIMDSFHKDFGVINYENGVEFYFELDCSV</sequence>
<keyword evidence="13" id="KW-1185">Reference proteome</keyword>
<dbReference type="PANTHER" id="PTHR45453:SF3">
    <property type="entry name" value="HISTIDINE KINASE"/>
    <property type="match status" value="1"/>
</dbReference>
<dbReference type="SUPFAM" id="SSF158472">
    <property type="entry name" value="HAMP domain-like"/>
    <property type="match status" value="1"/>
</dbReference>
<dbReference type="FunFam" id="1.10.287.130:FF:000001">
    <property type="entry name" value="Two-component sensor histidine kinase"/>
    <property type="match status" value="1"/>
</dbReference>
<comment type="subcellular location">
    <subcellularLocation>
        <location evidence="2">Membrane</location>
    </subcellularLocation>
</comment>
<dbReference type="InterPro" id="IPR050351">
    <property type="entry name" value="BphY/WalK/GraS-like"/>
</dbReference>
<evidence type="ECO:0000256" key="5">
    <source>
        <dbReference type="ARBA" id="ARBA00022679"/>
    </source>
</evidence>
<keyword evidence="5" id="KW-0808">Transferase</keyword>
<dbReference type="AlphaFoldDB" id="A0A1I0V3P2"/>
<dbReference type="InterPro" id="IPR003660">
    <property type="entry name" value="HAMP_dom"/>
</dbReference>
<feature type="domain" description="HAMP" evidence="11">
    <location>
        <begin position="180"/>
        <end position="232"/>
    </location>
</feature>
<keyword evidence="4" id="KW-0597">Phosphoprotein</keyword>
<dbReference type="SMART" id="SM00387">
    <property type="entry name" value="HATPase_c"/>
    <property type="match status" value="1"/>
</dbReference>
<dbReference type="Pfam" id="PF00672">
    <property type="entry name" value="HAMP"/>
    <property type="match status" value="1"/>
</dbReference>
<evidence type="ECO:0000256" key="6">
    <source>
        <dbReference type="ARBA" id="ARBA00022777"/>
    </source>
</evidence>
<evidence type="ECO:0000313" key="13">
    <source>
        <dbReference type="Proteomes" id="UP000198838"/>
    </source>
</evidence>
<dbReference type="PRINTS" id="PR00344">
    <property type="entry name" value="BCTRLSENSOR"/>
</dbReference>
<feature type="transmembrane region" description="Helical" evidence="9">
    <location>
        <begin position="159"/>
        <end position="178"/>
    </location>
</feature>
<dbReference type="Gene3D" id="1.10.287.130">
    <property type="match status" value="1"/>
</dbReference>
<dbReference type="Pfam" id="PF02518">
    <property type="entry name" value="HATPase_c"/>
    <property type="match status" value="1"/>
</dbReference>
<evidence type="ECO:0000259" key="11">
    <source>
        <dbReference type="PROSITE" id="PS50885"/>
    </source>
</evidence>
<gene>
    <name evidence="12" type="ORF">SAMN05216249_101106</name>
</gene>
<comment type="catalytic activity">
    <reaction evidence="1">
        <text>ATP + protein L-histidine = ADP + protein N-phospho-L-histidine.</text>
        <dbReference type="EC" id="2.7.13.3"/>
    </reaction>
</comment>
<name>A0A1I0V3P2_9FIRM</name>
<dbReference type="EMBL" id="FOJY01000001">
    <property type="protein sequence ID" value="SFA70156.1"/>
    <property type="molecule type" value="Genomic_DNA"/>
</dbReference>
<keyword evidence="9" id="KW-1133">Transmembrane helix</keyword>
<dbReference type="Proteomes" id="UP000198838">
    <property type="component" value="Unassembled WGS sequence"/>
</dbReference>
<dbReference type="InterPro" id="IPR003594">
    <property type="entry name" value="HATPase_dom"/>
</dbReference>
<protein>
    <recommendedName>
        <fullName evidence="3">histidine kinase</fullName>
        <ecNumber evidence="3">2.7.13.3</ecNumber>
    </recommendedName>
</protein>
<dbReference type="OrthoDB" id="9762826at2"/>
<dbReference type="Pfam" id="PF00512">
    <property type="entry name" value="HisKA"/>
    <property type="match status" value="1"/>
</dbReference>
<reference evidence="12 13" key="1">
    <citation type="submission" date="2016-10" db="EMBL/GenBank/DDBJ databases">
        <authorList>
            <person name="de Groot N.N."/>
        </authorList>
    </citation>
    <scope>NUCLEOTIDE SEQUENCE [LARGE SCALE GENOMIC DNA]</scope>
    <source>
        <strain evidence="12 13">DSM 5522</strain>
    </source>
</reference>
<dbReference type="PANTHER" id="PTHR45453">
    <property type="entry name" value="PHOSPHATE REGULON SENSOR PROTEIN PHOR"/>
    <property type="match status" value="1"/>
</dbReference>
<evidence type="ECO:0000256" key="9">
    <source>
        <dbReference type="SAM" id="Phobius"/>
    </source>
</evidence>
<evidence type="ECO:0000313" key="12">
    <source>
        <dbReference type="EMBL" id="SFA70156.1"/>
    </source>
</evidence>
<dbReference type="GO" id="GO:0000155">
    <property type="term" value="F:phosphorelay sensor kinase activity"/>
    <property type="evidence" value="ECO:0007669"/>
    <property type="project" value="InterPro"/>
</dbReference>
<dbReference type="GO" id="GO:0016036">
    <property type="term" value="P:cellular response to phosphate starvation"/>
    <property type="evidence" value="ECO:0007669"/>
    <property type="project" value="TreeGrafter"/>
</dbReference>
<evidence type="ECO:0000256" key="2">
    <source>
        <dbReference type="ARBA" id="ARBA00004370"/>
    </source>
</evidence>
<dbReference type="PROSITE" id="PS50885">
    <property type="entry name" value="HAMP"/>
    <property type="match status" value="1"/>
</dbReference>
<keyword evidence="9" id="KW-0472">Membrane</keyword>
<dbReference type="GO" id="GO:0005886">
    <property type="term" value="C:plasma membrane"/>
    <property type="evidence" value="ECO:0007669"/>
    <property type="project" value="TreeGrafter"/>
</dbReference>
<dbReference type="InterPro" id="IPR004358">
    <property type="entry name" value="Sig_transdc_His_kin-like_C"/>
</dbReference>
<dbReference type="STRING" id="1120918.SAMN05216249_101106"/>
<organism evidence="12 13">
    <name type="scientific">Acetitomaculum ruminis DSM 5522</name>
    <dbReference type="NCBI Taxonomy" id="1120918"/>
    <lineage>
        <taxon>Bacteria</taxon>
        <taxon>Bacillati</taxon>
        <taxon>Bacillota</taxon>
        <taxon>Clostridia</taxon>
        <taxon>Lachnospirales</taxon>
        <taxon>Lachnospiraceae</taxon>
        <taxon>Acetitomaculum</taxon>
    </lineage>
</organism>
<evidence type="ECO:0000256" key="7">
    <source>
        <dbReference type="ARBA" id="ARBA00023012"/>
    </source>
</evidence>
<evidence type="ECO:0000256" key="8">
    <source>
        <dbReference type="SAM" id="Coils"/>
    </source>
</evidence>
<dbReference type="SMART" id="SM00388">
    <property type="entry name" value="HisKA"/>
    <property type="match status" value="1"/>
</dbReference>
<dbReference type="Gene3D" id="6.10.340.10">
    <property type="match status" value="1"/>
</dbReference>
<dbReference type="CDD" id="cd00082">
    <property type="entry name" value="HisKA"/>
    <property type="match status" value="1"/>
</dbReference>
<evidence type="ECO:0000259" key="10">
    <source>
        <dbReference type="PROSITE" id="PS50109"/>
    </source>
</evidence>
<dbReference type="InterPro" id="IPR036890">
    <property type="entry name" value="HATPase_C_sf"/>
</dbReference>
<dbReference type="PROSITE" id="PS50109">
    <property type="entry name" value="HIS_KIN"/>
    <property type="match status" value="1"/>
</dbReference>
<keyword evidence="6" id="KW-0418">Kinase</keyword>
<dbReference type="GO" id="GO:0004721">
    <property type="term" value="F:phosphoprotein phosphatase activity"/>
    <property type="evidence" value="ECO:0007669"/>
    <property type="project" value="TreeGrafter"/>
</dbReference>
<dbReference type="InterPro" id="IPR003661">
    <property type="entry name" value="HisK_dim/P_dom"/>
</dbReference>
<evidence type="ECO:0000256" key="1">
    <source>
        <dbReference type="ARBA" id="ARBA00000085"/>
    </source>
</evidence>
<keyword evidence="9" id="KW-0812">Transmembrane</keyword>